<name>D1W5M6_9BACT</name>
<gene>
    <name evidence="2" type="ORF">HMPREF0650_0964</name>
</gene>
<dbReference type="InterPro" id="IPR041657">
    <property type="entry name" value="HTH_17"/>
</dbReference>
<feature type="domain" description="Helix-turn-helix" evidence="1">
    <location>
        <begin position="64"/>
        <end position="110"/>
    </location>
</feature>
<comment type="caution">
    <text evidence="2">The sequence shown here is derived from an EMBL/GenBank/DDBJ whole genome shotgun (WGS) entry which is preliminary data.</text>
</comment>
<dbReference type="Gene3D" id="1.10.10.60">
    <property type="entry name" value="Homeodomain-like"/>
    <property type="match status" value="1"/>
</dbReference>
<protein>
    <recommendedName>
        <fullName evidence="1">Helix-turn-helix domain-containing protein</fullName>
    </recommendedName>
</protein>
<organism evidence="2 3">
    <name type="scientific">Hoylesella buccalis ATCC 35310</name>
    <dbReference type="NCBI Taxonomy" id="679190"/>
    <lineage>
        <taxon>Bacteria</taxon>
        <taxon>Pseudomonadati</taxon>
        <taxon>Bacteroidota</taxon>
        <taxon>Bacteroidia</taxon>
        <taxon>Bacteroidales</taxon>
        <taxon>Prevotellaceae</taxon>
        <taxon>Hoylesella</taxon>
    </lineage>
</organism>
<evidence type="ECO:0000313" key="2">
    <source>
        <dbReference type="EMBL" id="EFA92152.1"/>
    </source>
</evidence>
<dbReference type="RefSeq" id="WP_004349105.1">
    <property type="nucleotide sequence ID" value="NZ_ADEG01000052.1"/>
</dbReference>
<keyword evidence="3" id="KW-1185">Reference proteome</keyword>
<dbReference type="Pfam" id="PF12728">
    <property type="entry name" value="HTH_17"/>
    <property type="match status" value="1"/>
</dbReference>
<evidence type="ECO:0000313" key="3">
    <source>
        <dbReference type="Proteomes" id="UP000005283"/>
    </source>
</evidence>
<dbReference type="Proteomes" id="UP000005283">
    <property type="component" value="Unassembled WGS sequence"/>
</dbReference>
<dbReference type="AlphaFoldDB" id="D1W5M6"/>
<evidence type="ECO:0000259" key="1">
    <source>
        <dbReference type="Pfam" id="PF12728"/>
    </source>
</evidence>
<dbReference type="EMBL" id="ADEG01000052">
    <property type="protein sequence ID" value="EFA92152.1"/>
    <property type="molecule type" value="Genomic_DNA"/>
</dbReference>
<accession>D1W5M6</accession>
<reference evidence="2 3" key="1">
    <citation type="submission" date="2009-12" db="EMBL/GenBank/DDBJ databases">
        <title>Genome Sequence of Prevotella buccalis ATCC 35310.</title>
        <authorList>
            <person name="Durkin A.S."/>
            <person name="Madupu R."/>
            <person name="Torralba M."/>
            <person name="Methe B."/>
            <person name="Sutton G."/>
            <person name="Strausberg R.L."/>
            <person name="Nelson K.E."/>
        </authorList>
    </citation>
    <scope>NUCLEOTIDE SEQUENCE [LARGE SCALE GENOMIC DNA]</scope>
    <source>
        <strain evidence="2 3">ATCC 35310</strain>
    </source>
</reference>
<dbReference type="eggNOG" id="COG2452">
    <property type="taxonomic scope" value="Bacteria"/>
</dbReference>
<dbReference type="STRING" id="679190.HMPREF0650_0964"/>
<proteinExistence type="predicted"/>
<sequence length="183" mass="21612">MGRAKFEIERKCEICGKSFMAKTLTSKYCSKNCSQAAYRQKKKEEEEFLLRKQKAARIPQGQAYLSIADAIVIFDIGRDTLYRLIHDKAVRSFNLGQRMTRICRSDLEERFNLRPFDEKRKVVNEIKTYRLEPEDCYTIGEIAKKFKINDSTVYLHIRKYSIPIRQIGNYVYAPKSEIDQLYK</sequence>